<gene>
    <name evidence="1" type="ORF">LCGC14_2979180</name>
</gene>
<comment type="caution">
    <text evidence="1">The sequence shown here is derived from an EMBL/GenBank/DDBJ whole genome shotgun (WGS) entry which is preliminary data.</text>
</comment>
<dbReference type="EMBL" id="LAZR01060796">
    <property type="protein sequence ID" value="KKK64935.1"/>
    <property type="molecule type" value="Genomic_DNA"/>
</dbReference>
<proteinExistence type="predicted"/>
<dbReference type="AlphaFoldDB" id="A0A0F8XUM1"/>
<protein>
    <submittedName>
        <fullName evidence="1">Uncharacterized protein</fullName>
    </submittedName>
</protein>
<sequence>MTKKPSGVLWGEDRDIHVWATEDGELSLGCEDSYYGVDLSQADIDELALVFAIFATRDTPSPGD</sequence>
<reference evidence="1" key="1">
    <citation type="journal article" date="2015" name="Nature">
        <title>Complex archaea that bridge the gap between prokaryotes and eukaryotes.</title>
        <authorList>
            <person name="Spang A."/>
            <person name="Saw J.H."/>
            <person name="Jorgensen S.L."/>
            <person name="Zaremba-Niedzwiedzka K."/>
            <person name="Martijn J."/>
            <person name="Lind A.E."/>
            <person name="van Eijk R."/>
            <person name="Schleper C."/>
            <person name="Guy L."/>
            <person name="Ettema T.J."/>
        </authorList>
    </citation>
    <scope>NUCLEOTIDE SEQUENCE</scope>
</reference>
<accession>A0A0F8XUM1</accession>
<evidence type="ECO:0000313" key="1">
    <source>
        <dbReference type="EMBL" id="KKK64935.1"/>
    </source>
</evidence>
<name>A0A0F8XUM1_9ZZZZ</name>
<organism evidence="1">
    <name type="scientific">marine sediment metagenome</name>
    <dbReference type="NCBI Taxonomy" id="412755"/>
    <lineage>
        <taxon>unclassified sequences</taxon>
        <taxon>metagenomes</taxon>
        <taxon>ecological metagenomes</taxon>
    </lineage>
</organism>